<dbReference type="InterPro" id="IPR001753">
    <property type="entry name" value="Enoyl-CoA_hydra/iso"/>
</dbReference>
<dbReference type="InterPro" id="IPR018376">
    <property type="entry name" value="Enoyl-CoA_hyd/isom_CS"/>
</dbReference>
<gene>
    <name evidence="4" type="ORF">AWB76_02782</name>
</gene>
<dbReference type="InterPro" id="IPR014748">
    <property type="entry name" value="Enoyl-CoA_hydra_C"/>
</dbReference>
<dbReference type="Gene3D" id="1.10.12.10">
    <property type="entry name" value="Lyase 2-enoyl-coa Hydratase, Chain A, domain 2"/>
    <property type="match status" value="1"/>
</dbReference>
<dbReference type="AlphaFoldDB" id="A0A158AP57"/>
<dbReference type="GO" id="GO:0016829">
    <property type="term" value="F:lyase activity"/>
    <property type="evidence" value="ECO:0007669"/>
    <property type="project" value="UniProtKB-KW"/>
</dbReference>
<reference evidence="5" key="1">
    <citation type="submission" date="2016-01" db="EMBL/GenBank/DDBJ databases">
        <authorList>
            <person name="Peeters Charlotte."/>
        </authorList>
    </citation>
    <scope>NUCLEOTIDE SEQUENCE [LARGE SCALE GENOMIC DNA]</scope>
</reference>
<dbReference type="InterPro" id="IPR029045">
    <property type="entry name" value="ClpP/crotonase-like_dom_sf"/>
</dbReference>
<dbReference type="RefSeq" id="WP_061160622.1">
    <property type="nucleotide sequence ID" value="NZ_FCOI02000007.1"/>
</dbReference>
<evidence type="ECO:0000256" key="2">
    <source>
        <dbReference type="ARBA" id="ARBA00023239"/>
    </source>
</evidence>
<dbReference type="PROSITE" id="PS00166">
    <property type="entry name" value="ENOYL_COA_HYDRATASE"/>
    <property type="match status" value="1"/>
</dbReference>
<comment type="similarity">
    <text evidence="1 3">Belongs to the enoyl-CoA hydratase/isomerase family.</text>
</comment>
<dbReference type="PANTHER" id="PTHR11941">
    <property type="entry name" value="ENOYL-COA HYDRATASE-RELATED"/>
    <property type="match status" value="1"/>
</dbReference>
<dbReference type="GO" id="GO:0006635">
    <property type="term" value="P:fatty acid beta-oxidation"/>
    <property type="evidence" value="ECO:0007669"/>
    <property type="project" value="TreeGrafter"/>
</dbReference>
<protein>
    <submittedName>
        <fullName evidence="4">Short chain enoyl-CoA hydratase</fullName>
    </submittedName>
</protein>
<dbReference type="SUPFAM" id="SSF52096">
    <property type="entry name" value="ClpP/crotonase"/>
    <property type="match status" value="1"/>
</dbReference>
<proteinExistence type="inferred from homology"/>
<sequence>MTVHLTLQDHVATITLDAPASLNALTVDELQELRAHLAACQDDDAVRAIVITGTGERAFCTGANLKATMPSSKSFVSGAYKSRHAESLQGGYTRLLDFSDLGIWKPMIAAINGYCLGGGMELALQCDLRIASENASFGLPEVKVASVPACGGVQYLLRAIPAAHAMKLALTGERIDAAEALRIGLVSDVTPKAGLLDLAMSLASRIAANGPLAVQAVKQLAVQTTHLAPRDFVAQANLQWGLLRDSADRIEGREAFAEKRSPVYRGA</sequence>
<evidence type="ECO:0000313" key="5">
    <source>
        <dbReference type="Proteomes" id="UP000054624"/>
    </source>
</evidence>
<dbReference type="Pfam" id="PF00378">
    <property type="entry name" value="ECH_1"/>
    <property type="match status" value="1"/>
</dbReference>
<dbReference type="OrthoDB" id="9774843at2"/>
<evidence type="ECO:0000256" key="1">
    <source>
        <dbReference type="ARBA" id="ARBA00005254"/>
    </source>
</evidence>
<dbReference type="EMBL" id="FCOI02000007">
    <property type="protein sequence ID" value="SAK59624.1"/>
    <property type="molecule type" value="Genomic_DNA"/>
</dbReference>
<evidence type="ECO:0000313" key="4">
    <source>
        <dbReference type="EMBL" id="SAK59624.1"/>
    </source>
</evidence>
<dbReference type="FunFam" id="3.90.226.10:FF:000009">
    <property type="entry name" value="Carnitinyl-CoA dehydratase"/>
    <property type="match status" value="1"/>
</dbReference>
<organism evidence="4 5">
    <name type="scientific">Caballeronia temeraria</name>
    <dbReference type="NCBI Taxonomy" id="1777137"/>
    <lineage>
        <taxon>Bacteria</taxon>
        <taxon>Pseudomonadati</taxon>
        <taxon>Pseudomonadota</taxon>
        <taxon>Betaproteobacteria</taxon>
        <taxon>Burkholderiales</taxon>
        <taxon>Burkholderiaceae</taxon>
        <taxon>Caballeronia</taxon>
    </lineage>
</organism>
<dbReference type="CDD" id="cd06558">
    <property type="entry name" value="crotonase-like"/>
    <property type="match status" value="1"/>
</dbReference>
<accession>A0A158AP57</accession>
<keyword evidence="5" id="KW-1185">Reference proteome</keyword>
<dbReference type="PANTHER" id="PTHR11941:SF54">
    <property type="entry name" value="ENOYL-COA HYDRATASE, MITOCHONDRIAL"/>
    <property type="match status" value="1"/>
</dbReference>
<name>A0A158AP57_9BURK</name>
<dbReference type="Proteomes" id="UP000054624">
    <property type="component" value="Unassembled WGS sequence"/>
</dbReference>
<keyword evidence="2" id="KW-0456">Lyase</keyword>
<dbReference type="Gene3D" id="3.90.226.10">
    <property type="entry name" value="2-enoyl-CoA Hydratase, Chain A, domain 1"/>
    <property type="match status" value="1"/>
</dbReference>
<dbReference type="STRING" id="1777137.AWB76_02782"/>
<evidence type="ECO:0000256" key="3">
    <source>
        <dbReference type="RuleBase" id="RU003707"/>
    </source>
</evidence>